<dbReference type="GO" id="GO:0032259">
    <property type="term" value="P:methylation"/>
    <property type="evidence" value="ECO:0007669"/>
    <property type="project" value="UniProtKB-KW"/>
</dbReference>
<organism evidence="14 15">
    <name type="scientific">Derxia gummosa DSM 723</name>
    <dbReference type="NCBI Taxonomy" id="1121388"/>
    <lineage>
        <taxon>Bacteria</taxon>
        <taxon>Pseudomonadati</taxon>
        <taxon>Pseudomonadota</taxon>
        <taxon>Betaproteobacteria</taxon>
        <taxon>Burkholderiales</taxon>
        <taxon>Alcaligenaceae</taxon>
        <taxon>Derxia</taxon>
    </lineage>
</organism>
<reference evidence="15" key="1">
    <citation type="submission" date="2025-08" db="UniProtKB">
        <authorList>
            <consortium name="RefSeq"/>
        </authorList>
    </citation>
    <scope>IDENTIFICATION</scope>
</reference>
<dbReference type="InterPro" id="IPR006076">
    <property type="entry name" value="FAD-dep_OxRdtase"/>
</dbReference>
<dbReference type="OrthoDB" id="9786494at2"/>
<feature type="compositionally biased region" description="Low complexity" evidence="11">
    <location>
        <begin position="19"/>
        <end position="38"/>
    </location>
</feature>
<keyword evidence="5 10" id="KW-0949">S-adenosyl-L-methionine</keyword>
<dbReference type="EC" id="2.1.1.61" evidence="10"/>
<dbReference type="Gene3D" id="3.50.50.60">
    <property type="entry name" value="FAD/NAD(P)-binding domain"/>
    <property type="match status" value="2"/>
</dbReference>
<evidence type="ECO:0000256" key="4">
    <source>
        <dbReference type="ARBA" id="ARBA00022679"/>
    </source>
</evidence>
<evidence type="ECO:0000256" key="7">
    <source>
        <dbReference type="ARBA" id="ARBA00022827"/>
    </source>
</evidence>
<dbReference type="InterPro" id="IPR047785">
    <property type="entry name" value="tRNA_MNMC2"/>
</dbReference>
<evidence type="ECO:0000256" key="2">
    <source>
        <dbReference type="ARBA" id="ARBA00022603"/>
    </source>
</evidence>
<keyword evidence="3 10" id="KW-0285">Flavoprotein</keyword>
<evidence type="ECO:0000256" key="3">
    <source>
        <dbReference type="ARBA" id="ARBA00022630"/>
    </source>
</evidence>
<keyword evidence="14" id="KW-1185">Reference proteome</keyword>
<dbReference type="Pfam" id="PF01266">
    <property type="entry name" value="DAO"/>
    <property type="match status" value="2"/>
</dbReference>
<feature type="domain" description="MnmC-like methyltransferase" evidence="13">
    <location>
        <begin position="189"/>
        <end position="304"/>
    </location>
</feature>
<feature type="domain" description="FAD dependent oxidoreductase" evidence="12">
    <location>
        <begin position="641"/>
        <end position="797"/>
    </location>
</feature>
<dbReference type="AlphaFoldDB" id="A0A8B6XA84"/>
<dbReference type="InterPro" id="IPR036188">
    <property type="entry name" value="FAD/NAD-bd_sf"/>
</dbReference>
<feature type="region of interest" description="Disordered" evidence="11">
    <location>
        <begin position="1"/>
        <end position="56"/>
    </location>
</feature>
<comment type="catalytic activity">
    <reaction evidence="10">
        <text>5-aminomethyl-2-thiouridine(34) in tRNA + S-adenosyl-L-methionine = 5-methylaminomethyl-2-thiouridine(34) in tRNA + S-adenosyl-L-homocysteine + H(+)</text>
        <dbReference type="Rhea" id="RHEA:19569"/>
        <dbReference type="Rhea" id="RHEA-COMP:10195"/>
        <dbReference type="Rhea" id="RHEA-COMP:10197"/>
        <dbReference type="ChEBI" id="CHEBI:15378"/>
        <dbReference type="ChEBI" id="CHEBI:57856"/>
        <dbReference type="ChEBI" id="CHEBI:59789"/>
        <dbReference type="ChEBI" id="CHEBI:74454"/>
        <dbReference type="ChEBI" id="CHEBI:74455"/>
        <dbReference type="EC" id="2.1.1.61"/>
    </reaction>
</comment>
<feature type="compositionally biased region" description="Low complexity" evidence="11">
    <location>
        <begin position="305"/>
        <end position="341"/>
    </location>
</feature>
<evidence type="ECO:0000256" key="9">
    <source>
        <dbReference type="ARBA" id="ARBA00023268"/>
    </source>
</evidence>
<keyword evidence="8 10" id="KW-0560">Oxidoreductase</keyword>
<keyword evidence="4 10" id="KW-0808">Transferase</keyword>
<evidence type="ECO:0000259" key="13">
    <source>
        <dbReference type="Pfam" id="PF05430"/>
    </source>
</evidence>
<dbReference type="GO" id="GO:0050660">
    <property type="term" value="F:flavin adenine dinucleotide binding"/>
    <property type="evidence" value="ECO:0007669"/>
    <property type="project" value="UniProtKB-UniRule"/>
</dbReference>
<feature type="region of interest" description="FAD-dependent cmnm(5)s(2)U34 oxidoreductase" evidence="10">
    <location>
        <begin position="357"/>
        <end position="827"/>
    </location>
</feature>
<keyword evidence="1 10" id="KW-0963">Cytoplasm</keyword>
<dbReference type="HAMAP" id="MF_01102">
    <property type="entry name" value="MnmC"/>
    <property type="match status" value="1"/>
</dbReference>
<feature type="domain" description="FAD dependent oxidoreductase" evidence="12">
    <location>
        <begin position="355"/>
        <end position="589"/>
    </location>
</feature>
<accession>A0A8B6XA84</accession>
<dbReference type="GO" id="GO:0005737">
    <property type="term" value="C:cytoplasm"/>
    <property type="evidence" value="ECO:0007669"/>
    <property type="project" value="UniProtKB-SubCell"/>
</dbReference>
<keyword evidence="9 10" id="KW-0511">Multifunctional enzyme</keyword>
<evidence type="ECO:0000313" key="15">
    <source>
        <dbReference type="RefSeq" id="WP_084545158.1"/>
    </source>
</evidence>
<evidence type="ECO:0000313" key="14">
    <source>
        <dbReference type="Proteomes" id="UP000675920"/>
    </source>
</evidence>
<comment type="similarity">
    <text evidence="10">In the N-terminal section; belongs to the methyltransferase superfamily. tRNA (mnm(5)s(2)U34)-methyltransferase family.</text>
</comment>
<comment type="subcellular location">
    <subcellularLocation>
        <location evidence="10">Cytoplasm</location>
    </subcellularLocation>
</comment>
<proteinExistence type="inferred from homology"/>
<name>A0A8B6XA84_9BURK</name>
<sequence length="827" mass="84589">MNEFRHSTSVTADGRKDPSASPAAPLAPDVVAAPAAPDRVPPAGPSADASSPRAAPALQAARLDFAPDGTPRSRDYDDVYASAAGAAGQARHVFLAGNGLPARWQGRERFTIVETGFGLGGNFLATLAAWRADPARCARLWFVSFEAHPVTADELRRVHRVGREDATATAEADTTMPRAAGAARIADADALANQWPLALPGLHRLEFAGGAVQLLLAFGDAVALAPRLAVAADAFYLDGFAPDRNPRMWSVELFRALGRLAAPDASAATWSVARAVRDALAAAGFDARRAPGFGGKREMTVASLAPRPGRTARRAATTGASTSTAQLDRPAAPATADAAPAPRHDPVRRPPATALVIGAGLAGCAVAARLAARGVAVTLVDAGDAPANLTSGNPAGALQPLVARDDSRQARFTRAGYLDALRHLQTLAASGIDVGGERAGLLHLAADDAEEAAMRGALDALGFPPGHVRWLDRDAAAELARGPVRGGLPLPAGAGAMAGGYLFPEGGWLSPARYAVGLMALADPTGERITPRFGRRVAVLARAGRAAHDAATDAARADDDHASGAGWIALDADGREIARAEIAVLAGGATPVLGAEPPDTPTKDAATFAGTAGNGNGNAHTGTSADAQAALTPLTLRAPAALDWPIRPIAGQLNLLPAWRAAAPSIPVTGDGYVLPAFGAGVLVGASYELDPARVAAVARDGELTRAAEDENLARHARLLDIAEINVGAALPGRSGVRAVPSDRMPLVGAVGLPLPADAPDHALADWPRLPGLYASTGLASRGITWAGLAGEIVAALACGDPAPVETDLLDAVDPARFAQRRRRRGR</sequence>
<dbReference type="Gene3D" id="3.40.50.150">
    <property type="entry name" value="Vaccinia Virus protein VP39"/>
    <property type="match status" value="1"/>
</dbReference>
<keyword evidence="2 10" id="KW-0489">Methyltransferase</keyword>
<evidence type="ECO:0000256" key="5">
    <source>
        <dbReference type="ARBA" id="ARBA00022691"/>
    </source>
</evidence>
<dbReference type="GO" id="GO:0016645">
    <property type="term" value="F:oxidoreductase activity, acting on the CH-NH group of donors"/>
    <property type="evidence" value="ECO:0007669"/>
    <property type="project" value="InterPro"/>
</dbReference>
<feature type="region of interest" description="tRNA (mnm(5)s(2)U34)-methyltransferase" evidence="10">
    <location>
        <begin position="1"/>
        <end position="305"/>
    </location>
</feature>
<dbReference type="RefSeq" id="WP_084545158.1">
    <property type="nucleotide sequence ID" value="NZ_AXWS01000014.1"/>
</dbReference>
<keyword evidence="7 10" id="KW-0274">FAD</keyword>
<comment type="similarity">
    <text evidence="10">In the C-terminal section; belongs to the DAO family.</text>
</comment>
<evidence type="ECO:0000259" key="12">
    <source>
        <dbReference type="Pfam" id="PF01266"/>
    </source>
</evidence>
<dbReference type="GO" id="GO:0002097">
    <property type="term" value="P:tRNA wobble base modification"/>
    <property type="evidence" value="ECO:0007669"/>
    <property type="project" value="UniProtKB-UniRule"/>
</dbReference>
<dbReference type="SUPFAM" id="SSF51905">
    <property type="entry name" value="FAD/NAD(P)-binding domain"/>
    <property type="match status" value="1"/>
</dbReference>
<dbReference type="InterPro" id="IPR023032">
    <property type="entry name" value="tRNA_MAMT_biosynth_bifunc_MnmC"/>
</dbReference>
<evidence type="ECO:0000256" key="8">
    <source>
        <dbReference type="ARBA" id="ARBA00023002"/>
    </source>
</evidence>
<keyword evidence="6 10" id="KW-0819">tRNA processing</keyword>
<comment type="function">
    <text evidence="10">Catalyzes the last two steps in the biosynthesis of 5-methylaminomethyl-2-thiouridine (mnm(5)s(2)U) at the wobble position (U34) in tRNA. Catalyzes the FAD-dependent demodification of cmnm(5)s(2)U34 to nm(5)s(2)U34, followed by the transfer of a methyl group from S-adenosyl-L-methionine to nm(5)s(2)U34, to form mnm(5)s(2)U34.</text>
</comment>
<dbReference type="Proteomes" id="UP000675920">
    <property type="component" value="Unplaced"/>
</dbReference>
<comment type="cofactor">
    <cofactor evidence="10">
        <name>FAD</name>
        <dbReference type="ChEBI" id="CHEBI:57692"/>
    </cofactor>
</comment>
<dbReference type="Pfam" id="PF05430">
    <property type="entry name" value="Methyltransf_30"/>
    <property type="match status" value="1"/>
</dbReference>
<dbReference type="PANTHER" id="PTHR13847:SF283">
    <property type="entry name" value="TRNA 5-METHYLAMINOMETHYL-2-THIOURIDINE BIOSYNTHESIS BIFUNCTIONAL PROTEIN MNMC"/>
    <property type="match status" value="1"/>
</dbReference>
<dbReference type="InterPro" id="IPR008471">
    <property type="entry name" value="MnmC-like_methylTransf"/>
</dbReference>
<evidence type="ECO:0000256" key="11">
    <source>
        <dbReference type="SAM" id="MobiDB-lite"/>
    </source>
</evidence>
<dbReference type="GO" id="GO:0004808">
    <property type="term" value="F:tRNA (5-methylaminomethyl-2-thiouridylate)(34)-methyltransferase activity"/>
    <property type="evidence" value="ECO:0007669"/>
    <property type="project" value="UniProtKB-EC"/>
</dbReference>
<dbReference type="PANTHER" id="PTHR13847">
    <property type="entry name" value="SARCOSINE DEHYDROGENASE-RELATED"/>
    <property type="match status" value="1"/>
</dbReference>
<dbReference type="InterPro" id="IPR029063">
    <property type="entry name" value="SAM-dependent_MTases_sf"/>
</dbReference>
<feature type="region of interest" description="Disordered" evidence="11">
    <location>
        <begin position="298"/>
        <end position="349"/>
    </location>
</feature>
<protein>
    <recommendedName>
        <fullName evidence="10">tRNA 5-methylaminomethyl-2-thiouridine biosynthesis bifunctional protein MnmC</fullName>
        <shortName evidence="10">tRNA mnm(5)s(2)U biosynthesis bifunctional protein</shortName>
    </recommendedName>
    <domain>
        <recommendedName>
            <fullName evidence="10">tRNA (mnm(5)s(2)U34)-methyltransferase</fullName>
            <ecNumber evidence="10">2.1.1.61</ecNumber>
        </recommendedName>
    </domain>
    <domain>
        <recommendedName>
            <fullName evidence="10">FAD-dependent cmnm(5)s(2)U34 oxidoreductase</fullName>
            <ecNumber evidence="10">1.5.-.-</ecNumber>
        </recommendedName>
    </domain>
</protein>
<evidence type="ECO:0000256" key="1">
    <source>
        <dbReference type="ARBA" id="ARBA00022490"/>
    </source>
</evidence>
<gene>
    <name evidence="15" type="primary">mnmD</name>
    <name evidence="10" type="synonym">mnmC</name>
</gene>
<evidence type="ECO:0000256" key="6">
    <source>
        <dbReference type="ARBA" id="ARBA00022694"/>
    </source>
</evidence>
<dbReference type="NCBIfam" id="NF033855">
    <property type="entry name" value="tRNA_MNMC2"/>
    <property type="match status" value="1"/>
</dbReference>
<evidence type="ECO:0000256" key="10">
    <source>
        <dbReference type="HAMAP-Rule" id="MF_01102"/>
    </source>
</evidence>
<feature type="compositionally biased region" description="Low complexity" evidence="11">
    <location>
        <begin position="45"/>
        <end position="56"/>
    </location>
</feature>
<dbReference type="EC" id="1.5.-.-" evidence="10"/>